<evidence type="ECO:0000313" key="3">
    <source>
        <dbReference type="EMBL" id="XBH18273.1"/>
    </source>
</evidence>
<dbReference type="SUPFAM" id="SSF81606">
    <property type="entry name" value="PP2C-like"/>
    <property type="match status" value="1"/>
</dbReference>
<dbReference type="InterPro" id="IPR052016">
    <property type="entry name" value="Bact_Sigma-Reg"/>
</dbReference>
<protein>
    <submittedName>
        <fullName evidence="3">SpoIIE family protein phosphatase</fullName>
    </submittedName>
</protein>
<organism evidence="3">
    <name type="scientific">Telmatobacter sp. DSM 110680</name>
    <dbReference type="NCBI Taxonomy" id="3036704"/>
    <lineage>
        <taxon>Bacteria</taxon>
        <taxon>Pseudomonadati</taxon>
        <taxon>Acidobacteriota</taxon>
        <taxon>Terriglobia</taxon>
        <taxon>Terriglobales</taxon>
        <taxon>Acidobacteriaceae</taxon>
        <taxon>Telmatobacter</taxon>
    </lineage>
</organism>
<dbReference type="Gene3D" id="3.60.40.10">
    <property type="entry name" value="PPM-type phosphatase domain"/>
    <property type="match status" value="1"/>
</dbReference>
<dbReference type="SMART" id="SM00331">
    <property type="entry name" value="PP2C_SIG"/>
    <property type="match status" value="1"/>
</dbReference>
<name>A0AAU7DLX3_9BACT</name>
<proteinExistence type="predicted"/>
<dbReference type="InterPro" id="IPR036457">
    <property type="entry name" value="PPM-type-like_dom_sf"/>
</dbReference>
<keyword evidence="1" id="KW-0378">Hydrolase</keyword>
<dbReference type="AlphaFoldDB" id="A0AAU7DLX3"/>
<sequence length="392" mass="42659">MAAGIHLSGNNETIDLQQQVARLQALLEASRQVHSTIREEAVLGAVLRIVVRELEMAGAAFPGTGLSYGEMPDLAAQTDEAAALPIYLLQDREGKRMAELVVAPPDSRELTIYEADFIEGLVLQAGVALENARNHERNLQWARVQQDLDAARNIQRSLLPQELPDIAGYSLAFRSVTCYEVGGDYLDLVEQPDGSLLIAVADVAGKGLASAMMSTSFRAAFRAMAITGPPLDELATRMNEHHWREGEEARRRYVTAIFLRLHPESGKIEVVNAGHNPGFLVSADGVARQFEAAGTPLGLLPGMRYSSEQAVFTPGTRLLFYTDGLTEVFRGEEEFGPERLMDEFSKCPGEQADVILDSLWATIDDFADGGPQSDDMTALALCRCAQGTEIPA</sequence>
<dbReference type="EMBL" id="CP121196">
    <property type="protein sequence ID" value="XBH18273.1"/>
    <property type="molecule type" value="Genomic_DNA"/>
</dbReference>
<dbReference type="GO" id="GO:0016791">
    <property type="term" value="F:phosphatase activity"/>
    <property type="evidence" value="ECO:0007669"/>
    <property type="project" value="TreeGrafter"/>
</dbReference>
<dbReference type="Pfam" id="PF07228">
    <property type="entry name" value="SpoIIE"/>
    <property type="match status" value="1"/>
</dbReference>
<dbReference type="RefSeq" id="WP_348263497.1">
    <property type="nucleotide sequence ID" value="NZ_CP121196.1"/>
</dbReference>
<dbReference type="PANTHER" id="PTHR43156:SF2">
    <property type="entry name" value="STAGE II SPORULATION PROTEIN E"/>
    <property type="match status" value="1"/>
</dbReference>
<evidence type="ECO:0000256" key="1">
    <source>
        <dbReference type="ARBA" id="ARBA00022801"/>
    </source>
</evidence>
<feature type="domain" description="PPM-type phosphatase" evidence="2">
    <location>
        <begin position="168"/>
        <end position="383"/>
    </location>
</feature>
<accession>A0AAU7DLX3</accession>
<gene>
    <name evidence="3" type="ORF">P8935_02825</name>
</gene>
<dbReference type="InterPro" id="IPR001932">
    <property type="entry name" value="PPM-type_phosphatase-like_dom"/>
</dbReference>
<dbReference type="PANTHER" id="PTHR43156">
    <property type="entry name" value="STAGE II SPORULATION PROTEIN E-RELATED"/>
    <property type="match status" value="1"/>
</dbReference>
<reference evidence="3" key="1">
    <citation type="submission" date="2023-03" db="EMBL/GenBank/DDBJ databases">
        <title>Edaphobacter sp.</title>
        <authorList>
            <person name="Huber K.J."/>
            <person name="Papendorf J."/>
            <person name="Pilke C."/>
            <person name="Bunk B."/>
            <person name="Sproeer C."/>
            <person name="Pester M."/>
        </authorList>
    </citation>
    <scope>NUCLEOTIDE SEQUENCE</scope>
    <source>
        <strain evidence="3">DSM 110680</strain>
    </source>
</reference>
<evidence type="ECO:0000259" key="2">
    <source>
        <dbReference type="SMART" id="SM00331"/>
    </source>
</evidence>